<evidence type="ECO:0000313" key="3">
    <source>
        <dbReference type="Proteomes" id="UP000054549"/>
    </source>
</evidence>
<dbReference type="SUPFAM" id="SSF52047">
    <property type="entry name" value="RNI-like"/>
    <property type="match status" value="1"/>
</dbReference>
<dbReference type="InterPro" id="IPR036047">
    <property type="entry name" value="F-box-like_dom_sf"/>
</dbReference>
<dbReference type="OrthoDB" id="2921488at2759"/>
<reference evidence="2 3" key="1">
    <citation type="submission" date="2014-04" db="EMBL/GenBank/DDBJ databases">
        <title>Evolutionary Origins and Diversification of the Mycorrhizal Mutualists.</title>
        <authorList>
            <consortium name="DOE Joint Genome Institute"/>
            <consortium name="Mycorrhizal Genomics Consortium"/>
            <person name="Kohler A."/>
            <person name="Kuo A."/>
            <person name="Nagy L.G."/>
            <person name="Floudas D."/>
            <person name="Copeland A."/>
            <person name="Barry K.W."/>
            <person name="Cichocki N."/>
            <person name="Veneault-Fourrey C."/>
            <person name="LaButti K."/>
            <person name="Lindquist E.A."/>
            <person name="Lipzen A."/>
            <person name="Lundell T."/>
            <person name="Morin E."/>
            <person name="Murat C."/>
            <person name="Riley R."/>
            <person name="Ohm R."/>
            <person name="Sun H."/>
            <person name="Tunlid A."/>
            <person name="Henrissat B."/>
            <person name="Grigoriev I.V."/>
            <person name="Hibbett D.S."/>
            <person name="Martin F."/>
        </authorList>
    </citation>
    <scope>NUCLEOTIDE SEQUENCE [LARGE SCALE GENOMIC DNA]</scope>
    <source>
        <strain evidence="2 3">Koide BX008</strain>
    </source>
</reference>
<evidence type="ECO:0000313" key="2">
    <source>
        <dbReference type="EMBL" id="KIL56267.1"/>
    </source>
</evidence>
<dbReference type="Gene3D" id="3.80.10.10">
    <property type="entry name" value="Ribonuclease Inhibitor"/>
    <property type="match status" value="1"/>
</dbReference>
<organism evidence="2 3">
    <name type="scientific">Amanita muscaria (strain Koide BX008)</name>
    <dbReference type="NCBI Taxonomy" id="946122"/>
    <lineage>
        <taxon>Eukaryota</taxon>
        <taxon>Fungi</taxon>
        <taxon>Dikarya</taxon>
        <taxon>Basidiomycota</taxon>
        <taxon>Agaricomycotina</taxon>
        <taxon>Agaricomycetes</taxon>
        <taxon>Agaricomycetidae</taxon>
        <taxon>Agaricales</taxon>
        <taxon>Pluteineae</taxon>
        <taxon>Amanitaceae</taxon>
        <taxon>Amanita</taxon>
    </lineage>
</organism>
<dbReference type="InterPro" id="IPR032675">
    <property type="entry name" value="LRR_dom_sf"/>
</dbReference>
<protein>
    <recommendedName>
        <fullName evidence="1">F-box domain-containing protein</fullName>
    </recommendedName>
</protein>
<accession>A0A0C2W557</accession>
<dbReference type="Pfam" id="PF12937">
    <property type="entry name" value="F-box-like"/>
    <property type="match status" value="1"/>
</dbReference>
<dbReference type="HOGENOM" id="CLU_056564_0_0_1"/>
<evidence type="ECO:0000259" key="1">
    <source>
        <dbReference type="Pfam" id="PF12937"/>
    </source>
</evidence>
<gene>
    <name evidence="2" type="ORF">M378DRAFT_532003</name>
</gene>
<dbReference type="AlphaFoldDB" id="A0A0C2W557"/>
<dbReference type="InterPro" id="IPR001810">
    <property type="entry name" value="F-box_dom"/>
</dbReference>
<name>A0A0C2W557_AMAMK</name>
<dbReference type="CDD" id="cd09917">
    <property type="entry name" value="F-box_SF"/>
    <property type="match status" value="1"/>
</dbReference>
<dbReference type="EMBL" id="KN818435">
    <property type="protein sequence ID" value="KIL56267.1"/>
    <property type="molecule type" value="Genomic_DNA"/>
</dbReference>
<feature type="domain" description="F-box" evidence="1">
    <location>
        <begin position="5"/>
        <end position="43"/>
    </location>
</feature>
<dbReference type="Proteomes" id="UP000054549">
    <property type="component" value="Unassembled WGS sequence"/>
</dbReference>
<dbReference type="SUPFAM" id="SSF81383">
    <property type="entry name" value="F-box domain"/>
    <property type="match status" value="1"/>
</dbReference>
<sequence>MALPVLPVDVLDEILSQLTDETSESTLRSCSLVCHSFRRMAQKILFDFIFSVRLPPAKRSNQYRIFGPPHAERDPPQPPKLVALVKLAPHLIKYIKQLRIIHDTFMRTLDDRASTDLADALEIFFRKATNLRSLKLDFLSWHDIPPRLQDAILLLISVPSIQDITLEYVKNFPANLVQNLPPLLKSLSLKGQTFPSLPPTRKKLPKIESFTILDLRTFGGMDQFRSDAMERIVDMSQLKTFDVGICNENSMPVIEQLLRPTYNFLEHLILQFDITDPDSVSIDLNQFPYLTDITIIHFCTWPDCLSDIPPVVIWVTETMKKISYRNVLQNLSFRQVLFPWIELANYDLTLGDVWQELDTICSLPQLASSNIFRGITFNIESTMPVCDGFEGVARNRLPETTRASKLHIEASLLDWW</sequence>
<dbReference type="InParanoid" id="A0A0C2W557"/>
<proteinExistence type="predicted"/>
<keyword evidence="3" id="KW-1185">Reference proteome</keyword>